<evidence type="ECO:0000256" key="10">
    <source>
        <dbReference type="ARBA" id="ARBA00023049"/>
    </source>
</evidence>
<dbReference type="GO" id="GO:0005886">
    <property type="term" value="C:plasma membrane"/>
    <property type="evidence" value="ECO:0007669"/>
    <property type="project" value="UniProtKB-SubCell"/>
</dbReference>
<dbReference type="Proteomes" id="UP000500857">
    <property type="component" value="Chromosome"/>
</dbReference>
<comment type="subcellular location">
    <subcellularLocation>
        <location evidence="2">Cell membrane</location>
        <topology evidence="2">Multi-pass membrane protein</topology>
    </subcellularLocation>
</comment>
<dbReference type="SUPFAM" id="SSF48452">
    <property type="entry name" value="TPR-like"/>
    <property type="match status" value="1"/>
</dbReference>
<evidence type="ECO:0000256" key="12">
    <source>
        <dbReference type="SAM" id="MobiDB-lite"/>
    </source>
</evidence>
<feature type="compositionally biased region" description="Pro residues" evidence="12">
    <location>
        <begin position="170"/>
        <end position="184"/>
    </location>
</feature>
<feature type="transmembrane region" description="Helical" evidence="13">
    <location>
        <begin position="668"/>
        <end position="690"/>
    </location>
</feature>
<evidence type="ECO:0000256" key="6">
    <source>
        <dbReference type="ARBA" id="ARBA00022723"/>
    </source>
</evidence>
<dbReference type="InterPro" id="IPR001915">
    <property type="entry name" value="Peptidase_M48"/>
</dbReference>
<evidence type="ECO:0000256" key="1">
    <source>
        <dbReference type="ARBA" id="ARBA00001947"/>
    </source>
</evidence>
<evidence type="ECO:0000256" key="9">
    <source>
        <dbReference type="ARBA" id="ARBA00022989"/>
    </source>
</evidence>
<comment type="cofactor">
    <cofactor evidence="1">
        <name>Zn(2+)</name>
        <dbReference type="ChEBI" id="CHEBI:29105"/>
    </cofactor>
</comment>
<dbReference type="GO" id="GO:0004222">
    <property type="term" value="F:metalloendopeptidase activity"/>
    <property type="evidence" value="ECO:0007669"/>
    <property type="project" value="InterPro"/>
</dbReference>
<feature type="transmembrane region" description="Helical" evidence="13">
    <location>
        <begin position="313"/>
        <end position="336"/>
    </location>
</feature>
<dbReference type="GO" id="GO:0006508">
    <property type="term" value="P:proteolysis"/>
    <property type="evidence" value="ECO:0007669"/>
    <property type="project" value="UniProtKB-KW"/>
</dbReference>
<evidence type="ECO:0000313" key="16">
    <source>
        <dbReference type="Proteomes" id="UP000500857"/>
    </source>
</evidence>
<feature type="transmembrane region" description="Helical" evidence="13">
    <location>
        <begin position="263"/>
        <end position="286"/>
    </location>
</feature>
<dbReference type="Gene3D" id="1.25.40.10">
    <property type="entry name" value="Tetratricopeptide repeat domain"/>
    <property type="match status" value="1"/>
</dbReference>
<feature type="compositionally biased region" description="Pro residues" evidence="12">
    <location>
        <begin position="215"/>
        <end position="233"/>
    </location>
</feature>
<keyword evidence="7" id="KW-0378">Hydrolase</keyword>
<evidence type="ECO:0000256" key="4">
    <source>
        <dbReference type="ARBA" id="ARBA00022670"/>
    </source>
</evidence>
<dbReference type="Pfam" id="PF01435">
    <property type="entry name" value="Peptidase_M48"/>
    <property type="match status" value="1"/>
</dbReference>
<protein>
    <submittedName>
        <fullName evidence="15">M48 family metalloprotease</fullName>
    </submittedName>
</protein>
<proteinExistence type="predicted"/>
<keyword evidence="11 13" id="KW-0472">Membrane</keyword>
<evidence type="ECO:0000256" key="3">
    <source>
        <dbReference type="ARBA" id="ARBA00022475"/>
    </source>
</evidence>
<feature type="transmembrane region" description="Helical" evidence="13">
    <location>
        <begin position="426"/>
        <end position="445"/>
    </location>
</feature>
<dbReference type="InterPro" id="IPR011990">
    <property type="entry name" value="TPR-like_helical_dom_sf"/>
</dbReference>
<gene>
    <name evidence="15" type="ORF">HCG48_10020</name>
</gene>
<evidence type="ECO:0000256" key="8">
    <source>
        <dbReference type="ARBA" id="ARBA00022833"/>
    </source>
</evidence>
<feature type="domain" description="Peptidase M48" evidence="14">
    <location>
        <begin position="372"/>
        <end position="593"/>
    </location>
</feature>
<dbReference type="Gene3D" id="3.30.2010.10">
    <property type="entry name" value="Metalloproteases ('zincins'), catalytic domain"/>
    <property type="match status" value="1"/>
</dbReference>
<evidence type="ECO:0000256" key="11">
    <source>
        <dbReference type="ARBA" id="ARBA00023136"/>
    </source>
</evidence>
<accession>A0A6H1TY87</accession>
<feature type="compositionally biased region" description="Basic and acidic residues" evidence="12">
    <location>
        <begin position="147"/>
        <end position="160"/>
    </location>
</feature>
<keyword evidence="10 15" id="KW-0482">Metalloprotease</keyword>
<feature type="transmembrane region" description="Helical" evidence="13">
    <location>
        <begin position="812"/>
        <end position="830"/>
    </location>
</feature>
<keyword evidence="4 15" id="KW-0645">Protease</keyword>
<feature type="transmembrane region" description="Helical" evidence="13">
    <location>
        <begin position="465"/>
        <end position="483"/>
    </location>
</feature>
<keyword evidence="6" id="KW-0479">Metal-binding</keyword>
<evidence type="ECO:0000256" key="5">
    <source>
        <dbReference type="ARBA" id="ARBA00022692"/>
    </source>
</evidence>
<evidence type="ECO:0000256" key="2">
    <source>
        <dbReference type="ARBA" id="ARBA00004651"/>
    </source>
</evidence>
<name>A0A6H1TY87_9CYAN</name>
<dbReference type="GO" id="GO:0046872">
    <property type="term" value="F:metal ion binding"/>
    <property type="evidence" value="ECO:0007669"/>
    <property type="project" value="UniProtKB-KW"/>
</dbReference>
<dbReference type="InterPro" id="IPR050083">
    <property type="entry name" value="HtpX_protease"/>
</dbReference>
<sequence length="833" mass="92123">MNNSDLASGLAALKQKDYDGAIACLNKVCETELDAVTIARAQMGLTIAYTELGQFDRAVVYCDRLQQSGPSKFKQWARRHRDRHLSRISPPSLPQKNSKVNSKSIDPTGFVPFNESATPTALPSDPTGFIPLEDPPPPQAPPKRSRRDSLRQPSPKEKAVSRHGKERRPPPFPPVKPKSLPQPPRSRSDASGVSPLTGKPQPPTQSATGARSPAPSLPQPPSKRQPTPQPTPEVTPAIADLPWRHGPRAKNWKRFQQRGKARLLAIQVVSAIAGFWFLDAALHWLLQTTNYLLYKLPLLWPIQGLYRDRSLELFAFLLLLAIASPWILDLILGQFYSLKPLGLSKLGQYSTEARRLVPRFCYQRNWPTVKLGVLPTPTPMAFTYGGLPRFSRIVVTQGLLDQLADDEIAAIYAGELGHLASGTVPLMSLFAVLTQLPYLLYWQLAREGDRWTGRRSTRATVMRRTAGWLASFNYGLFWLLRWLGLPLARARIVHGDRFAVSLTGNPNGLSRALLKLCVGIARDVEQQQQTSYLLEGLESLNPVGCQQAIALGSTAGQMAWEPLLAWDRYNPDRGWLNLSNSHPCLGDRLYGLSRSAQFWKLEPELVWPEPDAGTQVKPKIVWSRRLLQGAPFFGAPWGLSLGLLLWAIGAVSNSLGVRELDWLWGDRAVLFGCTAIGIGLGILLRINAFFPDITPSNRQDDPNWAESISNPDALPLDAQPVRLQGTLLGRRGVANWLAQDTILRSPSGLVKIHGCSILGPSGFLGDSGSRPSNFVGSSAIAIGWLRRGATPWLDLDRLELSRRQVINNHHPIWSTVLAFLCIAWGVYSLFQGG</sequence>
<dbReference type="RefSeq" id="WP_168569035.1">
    <property type="nucleotide sequence ID" value="NZ_CP051167.1"/>
</dbReference>
<keyword evidence="8" id="KW-0862">Zinc</keyword>
<dbReference type="PANTHER" id="PTHR43221">
    <property type="entry name" value="PROTEASE HTPX"/>
    <property type="match status" value="1"/>
</dbReference>
<feature type="compositionally biased region" description="Polar residues" evidence="12">
    <location>
        <begin position="94"/>
        <end position="105"/>
    </location>
</feature>
<feature type="region of interest" description="Disordered" evidence="12">
    <location>
        <begin position="71"/>
        <end position="244"/>
    </location>
</feature>
<reference evidence="15 16" key="1">
    <citation type="submission" date="2020-04" db="EMBL/GenBank/DDBJ databases">
        <authorList>
            <person name="Basu S."/>
            <person name="Maruthanayagam V."/>
            <person name="Chakraborty S."/>
            <person name="Pramanik A."/>
            <person name="Mukherjee J."/>
            <person name="Brink B."/>
        </authorList>
    </citation>
    <scope>NUCLEOTIDE SEQUENCE [LARGE SCALE GENOMIC DNA]</scope>
    <source>
        <strain evidence="15 16">AP17</strain>
    </source>
</reference>
<dbReference type="AlphaFoldDB" id="A0A6H1TY87"/>
<dbReference type="KEGG" id="oxy:HCG48_10020"/>
<feature type="compositionally biased region" description="Basic residues" evidence="12">
    <location>
        <begin position="75"/>
        <end position="86"/>
    </location>
</feature>
<evidence type="ECO:0000256" key="13">
    <source>
        <dbReference type="SAM" id="Phobius"/>
    </source>
</evidence>
<evidence type="ECO:0000256" key="7">
    <source>
        <dbReference type="ARBA" id="ARBA00022801"/>
    </source>
</evidence>
<organism evidence="15 16">
    <name type="scientific">Oxynema aestuarii AP17</name>
    <dbReference type="NCBI Taxonomy" id="2064643"/>
    <lineage>
        <taxon>Bacteria</taxon>
        <taxon>Bacillati</taxon>
        <taxon>Cyanobacteriota</taxon>
        <taxon>Cyanophyceae</taxon>
        <taxon>Oscillatoriophycideae</taxon>
        <taxon>Oscillatoriales</taxon>
        <taxon>Oscillatoriaceae</taxon>
        <taxon>Oxynema</taxon>
        <taxon>Oxynema aestuarii</taxon>
    </lineage>
</organism>
<dbReference type="PANTHER" id="PTHR43221:SF1">
    <property type="entry name" value="PROTEASE HTPX"/>
    <property type="match status" value="1"/>
</dbReference>
<keyword evidence="5 13" id="KW-0812">Transmembrane</keyword>
<keyword evidence="3" id="KW-1003">Cell membrane</keyword>
<feature type="transmembrane region" description="Helical" evidence="13">
    <location>
        <begin position="626"/>
        <end position="648"/>
    </location>
</feature>
<evidence type="ECO:0000259" key="14">
    <source>
        <dbReference type="Pfam" id="PF01435"/>
    </source>
</evidence>
<keyword evidence="16" id="KW-1185">Reference proteome</keyword>
<evidence type="ECO:0000313" key="15">
    <source>
        <dbReference type="EMBL" id="QIZ70880.1"/>
    </source>
</evidence>
<keyword evidence="9 13" id="KW-1133">Transmembrane helix</keyword>
<dbReference type="EMBL" id="CP051167">
    <property type="protein sequence ID" value="QIZ70880.1"/>
    <property type="molecule type" value="Genomic_DNA"/>
</dbReference>